<feature type="compositionally biased region" description="Polar residues" evidence="10">
    <location>
        <begin position="918"/>
        <end position="931"/>
    </location>
</feature>
<evidence type="ECO:0000256" key="10">
    <source>
        <dbReference type="SAM" id="MobiDB-lite"/>
    </source>
</evidence>
<feature type="signal peptide" evidence="9">
    <location>
        <begin position="1"/>
        <end position="21"/>
    </location>
</feature>
<evidence type="ECO:0000256" key="4">
    <source>
        <dbReference type="ARBA" id="ARBA00022801"/>
    </source>
</evidence>
<sequence length="1328" mass="144467">MFPPPLTLPLTLLTLISSVLAQGSPEDYAPNVNQSCPDITTAPLVRVFTPQNQSLHPGEESFVSERLASVIPQAWSDWLGDGSGIGYNLSAFGNESAKIGISISGGGYRAAQYGAGVLSALDARNQSAKHAGTGGFLQVSSYLSGLSGGSWITGSLYFNDWPTLEDMVFGNDQLSGWLLDIDLATPDGDDLFSEKNQYFYGRTHLTNGEPDNNTACVTAFDQAGFMMGTSASLFNQVFDAGTNELDKFGSDGSGIVYSLERQLRSVRTRADDVADWPSPFHGIKNDTFEDSDSTWLELVDGSTNGENVPLGPMFVKARGLDTIVAVDGSADDANAWPNGSSILHTQFRLANVLNTSHQLFPPIPSSPEEFISTGIPPEFPLVIYLPNSPPLNGDDPVTNTGTFKIDYTPLHSRIFVDQAHANTIGGFLPKSESVDPNWGQCLQCAAIDRSRFKLSPGFSKLADFFADNKLAFIGGLVGLIVLVACLIGFLIWRKKRSQKAAQAKYQEIALYSEEREWTSGASYDPYEEKDFRTPTNQIEFSVDAQRDSYIEGTVATAYDPTYLTPRGEQKDLYTDFHSRVGSAETDDSERTVVGGEHHEQDLLGHERTPWIQAYLLDIATTYGGDLSSIPTSSHGKKVQLVKFITHEIPGEDAWIWALVSDQAHKLPVRFSKEAMRQHRQDPLFGSRPISDYKTAVMQIKQFRPMFTRIPRGLKGSMGEPPWGKPKDVETHEDIRAWSEGLKAGGGGGNVLKLRKLEREQEENAAEQGVEDDPPERMVVHKQVEIKGGSSSRMHQNGLRENRVKSKAGRNRKVFKTKPVVVTDEMYRVISTLQHDSPGHHPESIHEYDIGELDQEYPSVIDGLAHEETPGADQELPADANDDADMAEPEAPVEESIERAEVAEVQYPEGRVEQRTVEDSQNSYGTHISKSSDLPAPTPAQRTKLLPFSPPLQPLCSPSIPQPSSSAMPTFPLMSSAPAQSPLYVPDSSPGRTPSIGLNGVVIQRGRNVSGDVSAYGRILVPDSDISMSQSQSQSQPQPSQVPVVVPQVESQSQSQSEGYARTAQSLSYTSGSQGAGKSQNSQPQTANQPQGSGHAPDQAVDQVVPSGGAIGPDDNRVDVEVVKDDAPTGTTSHSNAHHSPVVAHENPVQVNALSTRSPVLGSRERTIDLTAESEEESEFDHDLDLGNVDVSPEHWSLGSGPEVDELDSDDAKTDAMVCKHDIFTTGRPQKAHINHVAVPVTYHDAESWRAPSFMAGRSSSIAASVAGSSHKQKSPERTVVNKRVLPSHSDEDDRPAKKRKKTLSGSIKVTEIHTREAVGVIIDNAREN</sequence>
<feature type="compositionally biased region" description="Low complexity" evidence="10">
    <location>
        <begin position="1028"/>
        <end position="1057"/>
    </location>
</feature>
<keyword evidence="14" id="KW-1185">Reference proteome</keyword>
<feature type="transmembrane region" description="Helical" evidence="11">
    <location>
        <begin position="470"/>
        <end position="492"/>
    </location>
</feature>
<dbReference type="PANTHER" id="PTHR10728:SF33">
    <property type="entry name" value="LYSOPHOSPHOLIPASE 1-RELATED"/>
    <property type="match status" value="1"/>
</dbReference>
<evidence type="ECO:0000256" key="9">
    <source>
        <dbReference type="RuleBase" id="RU362103"/>
    </source>
</evidence>
<keyword evidence="3 9" id="KW-0732">Signal</keyword>
<keyword evidence="5 8" id="KW-0442">Lipid degradation</keyword>
<evidence type="ECO:0000256" key="7">
    <source>
        <dbReference type="ARBA" id="ARBA00023180"/>
    </source>
</evidence>
<feature type="region of interest" description="Disordered" evidence="10">
    <location>
        <begin position="1264"/>
        <end position="1305"/>
    </location>
</feature>
<comment type="catalytic activity">
    <reaction evidence="9">
        <text>a 1-acyl-sn-glycero-3-phosphocholine + H2O = sn-glycerol 3-phosphocholine + a fatty acid + H(+)</text>
        <dbReference type="Rhea" id="RHEA:15177"/>
        <dbReference type="ChEBI" id="CHEBI:15377"/>
        <dbReference type="ChEBI" id="CHEBI:15378"/>
        <dbReference type="ChEBI" id="CHEBI:16870"/>
        <dbReference type="ChEBI" id="CHEBI:28868"/>
        <dbReference type="ChEBI" id="CHEBI:58168"/>
        <dbReference type="EC" id="3.1.1.5"/>
    </reaction>
</comment>
<dbReference type="InterPro" id="IPR016035">
    <property type="entry name" value="Acyl_Trfase/lysoPLipase"/>
</dbReference>
<dbReference type="SUPFAM" id="SSF52151">
    <property type="entry name" value="FabD/lysophospholipase-like"/>
    <property type="match status" value="1"/>
</dbReference>
<organism evidence="13 14">
    <name type="scientific">Hermanssonia centrifuga</name>
    <dbReference type="NCBI Taxonomy" id="98765"/>
    <lineage>
        <taxon>Eukaryota</taxon>
        <taxon>Fungi</taxon>
        <taxon>Dikarya</taxon>
        <taxon>Basidiomycota</taxon>
        <taxon>Agaricomycotina</taxon>
        <taxon>Agaricomycetes</taxon>
        <taxon>Polyporales</taxon>
        <taxon>Meruliaceae</taxon>
        <taxon>Hermanssonia</taxon>
    </lineage>
</organism>
<dbReference type="Pfam" id="PF01735">
    <property type="entry name" value="PLA2_B"/>
    <property type="match status" value="2"/>
</dbReference>
<evidence type="ECO:0000256" key="1">
    <source>
        <dbReference type="ARBA" id="ARBA00008780"/>
    </source>
</evidence>
<feature type="region of interest" description="Disordered" evidence="10">
    <location>
        <begin position="869"/>
        <end position="896"/>
    </location>
</feature>
<dbReference type="Proteomes" id="UP000309038">
    <property type="component" value="Unassembled WGS sequence"/>
</dbReference>
<dbReference type="GO" id="GO:0005829">
    <property type="term" value="C:cytosol"/>
    <property type="evidence" value="ECO:0007669"/>
    <property type="project" value="TreeGrafter"/>
</dbReference>
<gene>
    <name evidence="13" type="ORF">EW026_g1838</name>
</gene>
<feature type="region of interest" description="Disordered" evidence="10">
    <location>
        <begin position="910"/>
        <end position="938"/>
    </location>
</feature>
<feature type="domain" description="PLA2c" evidence="12">
    <location>
        <begin position="203"/>
        <end position="478"/>
    </location>
</feature>
<proteinExistence type="inferred from homology"/>
<evidence type="ECO:0000313" key="14">
    <source>
        <dbReference type="Proteomes" id="UP000309038"/>
    </source>
</evidence>
<dbReference type="PROSITE" id="PS51210">
    <property type="entry name" value="PLA2C"/>
    <property type="match status" value="2"/>
</dbReference>
<dbReference type="SMART" id="SM00022">
    <property type="entry name" value="PLAc"/>
    <property type="match status" value="1"/>
</dbReference>
<dbReference type="EC" id="3.1.1.5" evidence="2 9"/>
<evidence type="ECO:0000256" key="2">
    <source>
        <dbReference type="ARBA" id="ARBA00013274"/>
    </source>
</evidence>
<dbReference type="GO" id="GO:0004623">
    <property type="term" value="F:phospholipase A2 activity"/>
    <property type="evidence" value="ECO:0007669"/>
    <property type="project" value="TreeGrafter"/>
</dbReference>
<evidence type="ECO:0000256" key="8">
    <source>
        <dbReference type="PROSITE-ProRule" id="PRU00555"/>
    </source>
</evidence>
<keyword evidence="4 8" id="KW-0378">Hydrolase</keyword>
<evidence type="ECO:0000256" key="5">
    <source>
        <dbReference type="ARBA" id="ARBA00022963"/>
    </source>
</evidence>
<dbReference type="InterPro" id="IPR002642">
    <property type="entry name" value="LysoPLipase_cat_dom"/>
</dbReference>
<evidence type="ECO:0000259" key="12">
    <source>
        <dbReference type="PROSITE" id="PS51210"/>
    </source>
</evidence>
<protein>
    <recommendedName>
        <fullName evidence="2 9">Lysophospholipase</fullName>
        <ecNumber evidence="2 9">3.1.1.5</ecNumber>
    </recommendedName>
</protein>
<dbReference type="GO" id="GO:0004622">
    <property type="term" value="F:phosphatidylcholine lysophospholipase activity"/>
    <property type="evidence" value="ECO:0007669"/>
    <property type="project" value="UniProtKB-EC"/>
</dbReference>
<feature type="compositionally biased region" description="Polar residues" evidence="10">
    <location>
        <begin position="1062"/>
        <end position="1091"/>
    </location>
</feature>
<keyword evidence="6 8" id="KW-0443">Lipid metabolism</keyword>
<dbReference type="Gene3D" id="3.40.1090.10">
    <property type="entry name" value="Cytosolic phospholipase A2 catalytic domain"/>
    <property type="match status" value="2"/>
</dbReference>
<comment type="caution">
    <text evidence="13">The sequence shown here is derived from an EMBL/GenBank/DDBJ whole genome shotgun (WGS) entry which is preliminary data.</text>
</comment>
<feature type="compositionally biased region" description="Acidic residues" evidence="10">
    <location>
        <begin position="879"/>
        <end position="894"/>
    </location>
</feature>
<reference evidence="13 14" key="1">
    <citation type="submission" date="2019-02" db="EMBL/GenBank/DDBJ databases">
        <title>Genome sequencing of the rare red list fungi Phlebia centrifuga.</title>
        <authorList>
            <person name="Buettner E."/>
            <person name="Kellner H."/>
        </authorList>
    </citation>
    <scope>NUCLEOTIDE SEQUENCE [LARGE SCALE GENOMIC DNA]</scope>
    <source>
        <strain evidence="13 14">DSM 108282</strain>
    </source>
</reference>
<accession>A0A4S4KUS2</accession>
<evidence type="ECO:0000313" key="13">
    <source>
        <dbReference type="EMBL" id="THH00770.1"/>
    </source>
</evidence>
<comment type="similarity">
    <text evidence="1 9">Belongs to the lysophospholipase family.</text>
</comment>
<feature type="domain" description="PLA2c" evidence="12">
    <location>
        <begin position="41"/>
        <end position="191"/>
    </location>
</feature>
<dbReference type="PANTHER" id="PTHR10728">
    <property type="entry name" value="CYTOSOLIC PHOSPHOLIPASE A2"/>
    <property type="match status" value="1"/>
</dbReference>
<dbReference type="GO" id="GO:0046475">
    <property type="term" value="P:glycerophospholipid catabolic process"/>
    <property type="evidence" value="ECO:0007669"/>
    <property type="project" value="TreeGrafter"/>
</dbReference>
<evidence type="ECO:0000256" key="11">
    <source>
        <dbReference type="SAM" id="Phobius"/>
    </source>
</evidence>
<keyword evidence="11" id="KW-0472">Membrane</keyword>
<keyword evidence="11" id="KW-1133">Transmembrane helix</keyword>
<keyword evidence="7" id="KW-0325">Glycoprotein</keyword>
<evidence type="ECO:0000256" key="3">
    <source>
        <dbReference type="ARBA" id="ARBA00022729"/>
    </source>
</evidence>
<feature type="region of interest" description="Disordered" evidence="10">
    <location>
        <begin position="1025"/>
        <end position="1117"/>
    </location>
</feature>
<name>A0A4S4KUS2_9APHY</name>
<evidence type="ECO:0000256" key="6">
    <source>
        <dbReference type="ARBA" id="ARBA00023098"/>
    </source>
</evidence>
<keyword evidence="11" id="KW-0812">Transmembrane</keyword>
<dbReference type="EMBL" id="SGPJ01000041">
    <property type="protein sequence ID" value="THH00770.1"/>
    <property type="molecule type" value="Genomic_DNA"/>
</dbReference>
<feature type="chain" id="PRO_5021041664" description="Lysophospholipase" evidence="9">
    <location>
        <begin position="22"/>
        <end position="1328"/>
    </location>
</feature>